<dbReference type="EMBL" id="GDAI01000021">
    <property type="protein sequence ID" value="JAI17582.1"/>
    <property type="molecule type" value="mRNA"/>
</dbReference>
<dbReference type="PROSITE" id="PS50245">
    <property type="entry name" value="CAP_GLY_2"/>
    <property type="match status" value="2"/>
</dbReference>
<evidence type="ECO:0000313" key="3">
    <source>
        <dbReference type="EMBL" id="JAI17582.1"/>
    </source>
</evidence>
<feature type="compositionally biased region" description="Polar residues" evidence="1">
    <location>
        <begin position="232"/>
        <end position="242"/>
    </location>
</feature>
<evidence type="ECO:0000259" key="2">
    <source>
        <dbReference type="PROSITE" id="PS50245"/>
    </source>
</evidence>
<reference evidence="3" key="1">
    <citation type="journal article" date="2015" name="Insect Biochem. Mol. Biol.">
        <title>An insight into the sialome of the horse fly, Tabanus bromius.</title>
        <authorList>
            <person name="Ribeiro J.M."/>
            <person name="Kazimirova M."/>
            <person name="Takac P."/>
            <person name="Andersen J.F."/>
            <person name="Francischetti I.M."/>
        </authorList>
    </citation>
    <scope>NUCLEOTIDE SEQUENCE</scope>
</reference>
<proteinExistence type="evidence at transcript level"/>
<protein>
    <submittedName>
        <fullName evidence="3">Putative cytoskeleton-associated protein</fullName>
    </submittedName>
</protein>
<dbReference type="PROSITE" id="PS00845">
    <property type="entry name" value="CAP_GLY_1"/>
    <property type="match status" value="2"/>
</dbReference>
<evidence type="ECO:0000256" key="1">
    <source>
        <dbReference type="SAM" id="MobiDB-lite"/>
    </source>
</evidence>
<accession>A0A0K8TT97</accession>
<name>A0A0K8TT97_TABBR</name>
<feature type="domain" description="CAP-Gly" evidence="2">
    <location>
        <begin position="47"/>
        <end position="89"/>
    </location>
</feature>
<sequence length="362" mass="39900">MRRSSNDGQRSPLSDHGVILTADTDSFIIGQRVWVGGIRPGQIAYIGETHFAPGDWAGIVLDEPSGKNDGCVSGKRYFQCEPKKGIFSRLTRLTHEPLNIDVSQKDKEATPPGVTRSIISPMRALSPTSSLRSSSILKSPGKQGIAVGDRVIVSSGLGSRAGILKYVGETKFAQGNWCGVQLDEPTGKNDGSVDGVKYFECPPKYGIFVPISKVSLSPSSRKSRMSRAGSRESLTSVGTMNSIATTNTSRLRMSAQKLASSAPKPVSSTPKLTFSLQDVIREKQNHIEQLMIERELDREDAQNQAMMYQKSINESKDSIYGQWADLIRRRSLRLKDLRREFRGWSGNHEQHCILHDVLGSKH</sequence>
<dbReference type="Gene3D" id="2.30.30.190">
    <property type="entry name" value="CAP Gly-rich-like domain"/>
    <property type="match status" value="2"/>
</dbReference>
<dbReference type="SMART" id="SM01052">
    <property type="entry name" value="CAP_GLY"/>
    <property type="match status" value="2"/>
</dbReference>
<dbReference type="InterPro" id="IPR000938">
    <property type="entry name" value="CAP-Gly_domain"/>
</dbReference>
<dbReference type="Pfam" id="PF01302">
    <property type="entry name" value="CAP_GLY"/>
    <property type="match status" value="2"/>
</dbReference>
<organism evidence="3">
    <name type="scientific">Tabanus bromius</name>
    <name type="common">Band-eyed brown horse fly</name>
    <dbReference type="NCBI Taxonomy" id="304241"/>
    <lineage>
        <taxon>Eukaryota</taxon>
        <taxon>Metazoa</taxon>
        <taxon>Ecdysozoa</taxon>
        <taxon>Arthropoda</taxon>
        <taxon>Hexapoda</taxon>
        <taxon>Insecta</taxon>
        <taxon>Pterygota</taxon>
        <taxon>Neoptera</taxon>
        <taxon>Endopterygota</taxon>
        <taxon>Diptera</taxon>
        <taxon>Brachycera</taxon>
        <taxon>Tabanomorpha</taxon>
        <taxon>Tabanoidea</taxon>
        <taxon>Tabanidae</taxon>
        <taxon>Tabanus</taxon>
    </lineage>
</organism>
<dbReference type="PANTHER" id="PTHR18916:SF93">
    <property type="entry name" value="RESTIN HOMOLOG"/>
    <property type="match status" value="1"/>
</dbReference>
<feature type="region of interest" description="Disordered" evidence="1">
    <location>
        <begin position="219"/>
        <end position="242"/>
    </location>
</feature>
<feature type="domain" description="CAP-Gly" evidence="2">
    <location>
        <begin position="168"/>
        <end position="210"/>
    </location>
</feature>
<dbReference type="AlphaFoldDB" id="A0A0K8TT97"/>
<dbReference type="PANTHER" id="PTHR18916">
    <property type="entry name" value="DYNACTIN 1-RELATED MICROTUBULE-BINDING"/>
    <property type="match status" value="1"/>
</dbReference>
<dbReference type="InterPro" id="IPR036859">
    <property type="entry name" value="CAP-Gly_dom_sf"/>
</dbReference>
<dbReference type="SUPFAM" id="SSF74924">
    <property type="entry name" value="Cap-Gly domain"/>
    <property type="match status" value="2"/>
</dbReference>